<evidence type="ECO:0000313" key="3">
    <source>
        <dbReference type="EMBL" id="KAF7815563.1"/>
    </source>
</evidence>
<protein>
    <recommendedName>
        <fullName evidence="5">Transmembrane protein</fullName>
    </recommendedName>
</protein>
<feature type="region of interest" description="Disordered" evidence="1">
    <location>
        <begin position="36"/>
        <end position="80"/>
    </location>
</feature>
<evidence type="ECO:0000256" key="1">
    <source>
        <dbReference type="SAM" id="MobiDB-lite"/>
    </source>
</evidence>
<feature type="transmembrane region" description="Helical" evidence="2">
    <location>
        <begin position="6"/>
        <end position="26"/>
    </location>
</feature>
<keyword evidence="2" id="KW-0472">Membrane</keyword>
<gene>
    <name evidence="3" type="ORF">G2W53_029532</name>
</gene>
<organism evidence="3 4">
    <name type="scientific">Senna tora</name>
    <dbReference type="NCBI Taxonomy" id="362788"/>
    <lineage>
        <taxon>Eukaryota</taxon>
        <taxon>Viridiplantae</taxon>
        <taxon>Streptophyta</taxon>
        <taxon>Embryophyta</taxon>
        <taxon>Tracheophyta</taxon>
        <taxon>Spermatophyta</taxon>
        <taxon>Magnoliopsida</taxon>
        <taxon>eudicotyledons</taxon>
        <taxon>Gunneridae</taxon>
        <taxon>Pentapetalae</taxon>
        <taxon>rosids</taxon>
        <taxon>fabids</taxon>
        <taxon>Fabales</taxon>
        <taxon>Fabaceae</taxon>
        <taxon>Caesalpinioideae</taxon>
        <taxon>Cassia clade</taxon>
        <taxon>Senna</taxon>
    </lineage>
</organism>
<reference evidence="3" key="1">
    <citation type="submission" date="2020-09" db="EMBL/GenBank/DDBJ databases">
        <title>Genome-Enabled Discovery of Anthraquinone Biosynthesis in Senna tora.</title>
        <authorList>
            <person name="Kang S.-H."/>
            <person name="Pandey R.P."/>
            <person name="Lee C.-M."/>
            <person name="Sim J.-S."/>
            <person name="Jeong J.-T."/>
            <person name="Choi B.-S."/>
            <person name="Jung M."/>
            <person name="Ginzburg D."/>
            <person name="Zhao K."/>
            <person name="Won S.Y."/>
            <person name="Oh T.-J."/>
            <person name="Yu Y."/>
            <person name="Kim N.-H."/>
            <person name="Lee O.R."/>
            <person name="Lee T.-H."/>
            <person name="Bashyal P."/>
            <person name="Kim T.-S."/>
            <person name="Lee W.-H."/>
            <person name="Kawkins C."/>
            <person name="Kim C.-K."/>
            <person name="Kim J.S."/>
            <person name="Ahn B.O."/>
            <person name="Rhee S.Y."/>
            <person name="Sohng J.K."/>
        </authorList>
    </citation>
    <scope>NUCLEOTIDE SEQUENCE</scope>
    <source>
        <tissue evidence="3">Leaf</tissue>
    </source>
</reference>
<keyword evidence="2" id="KW-0812">Transmembrane</keyword>
<evidence type="ECO:0000313" key="4">
    <source>
        <dbReference type="Proteomes" id="UP000634136"/>
    </source>
</evidence>
<dbReference type="AlphaFoldDB" id="A0A834T5P8"/>
<sequence>MGMVVVISLPLILFSLILGFGCYFFGKARGRQDIRTNPQVFGAPIPPPGASTSFPPNSSPSSPPHHNSKQSKPPENVDNV</sequence>
<dbReference type="EMBL" id="JAAIUW010000009">
    <property type="protein sequence ID" value="KAF7815563.1"/>
    <property type="molecule type" value="Genomic_DNA"/>
</dbReference>
<name>A0A834T5P8_9FABA</name>
<keyword evidence="2" id="KW-1133">Transmembrane helix</keyword>
<proteinExistence type="predicted"/>
<comment type="caution">
    <text evidence="3">The sequence shown here is derived from an EMBL/GenBank/DDBJ whole genome shotgun (WGS) entry which is preliminary data.</text>
</comment>
<evidence type="ECO:0000256" key="2">
    <source>
        <dbReference type="SAM" id="Phobius"/>
    </source>
</evidence>
<dbReference type="OrthoDB" id="767900at2759"/>
<keyword evidence="4" id="KW-1185">Reference proteome</keyword>
<dbReference type="Proteomes" id="UP000634136">
    <property type="component" value="Unassembled WGS sequence"/>
</dbReference>
<accession>A0A834T5P8</accession>
<evidence type="ECO:0008006" key="5">
    <source>
        <dbReference type="Google" id="ProtNLM"/>
    </source>
</evidence>